<dbReference type="Proteomes" id="UP001596241">
    <property type="component" value="Unassembled WGS sequence"/>
</dbReference>
<evidence type="ECO:0000313" key="2">
    <source>
        <dbReference type="Proteomes" id="UP001596241"/>
    </source>
</evidence>
<sequence length="48" mass="4823">MSASPPRTPTIIIQALIPAVGPGTRFVDTRHSAAAGVPDVEARAAAAI</sequence>
<dbReference type="EMBL" id="JBHSPW010000002">
    <property type="protein sequence ID" value="MFC5892059.1"/>
    <property type="molecule type" value="Genomic_DNA"/>
</dbReference>
<proteinExistence type="predicted"/>
<dbReference type="RefSeq" id="WP_345087041.1">
    <property type="nucleotide sequence ID" value="NZ_BAAAWG010000013.1"/>
</dbReference>
<protein>
    <submittedName>
        <fullName evidence="1">Uncharacterized protein</fullName>
    </submittedName>
</protein>
<reference evidence="2" key="1">
    <citation type="journal article" date="2019" name="Int. J. Syst. Evol. Microbiol.">
        <title>The Global Catalogue of Microorganisms (GCM) 10K type strain sequencing project: providing services to taxonomists for standard genome sequencing and annotation.</title>
        <authorList>
            <consortium name="The Broad Institute Genomics Platform"/>
            <consortium name="The Broad Institute Genome Sequencing Center for Infectious Disease"/>
            <person name="Wu L."/>
            <person name="Ma J."/>
        </authorList>
    </citation>
    <scope>NUCLEOTIDE SEQUENCE [LARGE SCALE GENOMIC DNA]</scope>
    <source>
        <strain evidence="2">CGMCC 1.15809</strain>
    </source>
</reference>
<gene>
    <name evidence="1" type="ORF">ACFP3M_04380</name>
</gene>
<evidence type="ECO:0000313" key="1">
    <source>
        <dbReference type="EMBL" id="MFC5892059.1"/>
    </source>
</evidence>
<keyword evidence="2" id="KW-1185">Reference proteome</keyword>
<name>A0ABW1FGM8_9ACTN</name>
<comment type="caution">
    <text evidence="1">The sequence shown here is derived from an EMBL/GenBank/DDBJ whole genome shotgun (WGS) entry which is preliminary data.</text>
</comment>
<accession>A0ABW1FGM8</accession>
<organism evidence="1 2">
    <name type="scientific">Streptomyces ramulosus</name>
    <dbReference type="NCBI Taxonomy" id="47762"/>
    <lineage>
        <taxon>Bacteria</taxon>
        <taxon>Bacillati</taxon>
        <taxon>Actinomycetota</taxon>
        <taxon>Actinomycetes</taxon>
        <taxon>Kitasatosporales</taxon>
        <taxon>Streptomycetaceae</taxon>
        <taxon>Streptomyces</taxon>
    </lineage>
</organism>